<dbReference type="SMART" id="SM00671">
    <property type="entry name" value="SEL1"/>
    <property type="match status" value="2"/>
</dbReference>
<name>A0AAE3T2I1_9BURK</name>
<sequence length="317" mass="31090">MKVAASASPVRSLIGTALLLCAAGTALAQTTYGTVTGPAANAARASAAAAGADASAAATAGATGAVPGTPAQTSGARYVEACQQALERGQVNAGCQGPLYASEIARLKEDALRSNNPNLLTLLGDAYQSNRTGISDIGQAYRWYLLGAVRGDPRAMQRLSELYRSGRGAPVDNVKAMGYARLAQKMAPPGSASAQQATQAIESLGRDMAAEEVGLAERFAAELESGLHAQGAGAGTAPGMAGALPGQPAPGAASAPPLGSARLPGLGAARVATEPAAPGAAPHQQLTSPAGGPTSPPPLGGLPGVPAAPPALPRSAP</sequence>
<gene>
    <name evidence="3" type="ORF">PGB34_22190</name>
</gene>
<evidence type="ECO:0000313" key="3">
    <source>
        <dbReference type="EMBL" id="MDA7419091.1"/>
    </source>
</evidence>
<evidence type="ECO:0000256" key="2">
    <source>
        <dbReference type="SAM" id="SignalP"/>
    </source>
</evidence>
<dbReference type="EMBL" id="JAQIPB010000013">
    <property type="protein sequence ID" value="MDA7419091.1"/>
    <property type="molecule type" value="Genomic_DNA"/>
</dbReference>
<proteinExistence type="predicted"/>
<feature type="compositionally biased region" description="Pro residues" evidence="1">
    <location>
        <begin position="294"/>
        <end position="317"/>
    </location>
</feature>
<dbReference type="RefSeq" id="WP_271430287.1">
    <property type="nucleotide sequence ID" value="NZ_JAQIPB010000013.1"/>
</dbReference>
<accession>A0AAE3T2I1</accession>
<dbReference type="SUPFAM" id="SSF81901">
    <property type="entry name" value="HCP-like"/>
    <property type="match status" value="1"/>
</dbReference>
<dbReference type="Proteomes" id="UP001212602">
    <property type="component" value="Unassembled WGS sequence"/>
</dbReference>
<dbReference type="InterPro" id="IPR011990">
    <property type="entry name" value="TPR-like_helical_dom_sf"/>
</dbReference>
<evidence type="ECO:0000256" key="1">
    <source>
        <dbReference type="SAM" id="MobiDB-lite"/>
    </source>
</evidence>
<dbReference type="InterPro" id="IPR006597">
    <property type="entry name" value="Sel1-like"/>
</dbReference>
<feature type="signal peptide" evidence="2">
    <location>
        <begin position="1"/>
        <end position="28"/>
    </location>
</feature>
<feature type="chain" id="PRO_5042139610" evidence="2">
    <location>
        <begin position="29"/>
        <end position="317"/>
    </location>
</feature>
<dbReference type="AlphaFoldDB" id="A0AAE3T2I1"/>
<comment type="caution">
    <text evidence="3">The sequence shown here is derived from an EMBL/GenBank/DDBJ whole genome shotgun (WGS) entry which is preliminary data.</text>
</comment>
<keyword evidence="4" id="KW-1185">Reference proteome</keyword>
<organism evidence="3 4">
    <name type="scientific">Xenophilus arseniciresistens</name>
    <dbReference type="NCBI Taxonomy" id="1283306"/>
    <lineage>
        <taxon>Bacteria</taxon>
        <taxon>Pseudomonadati</taxon>
        <taxon>Pseudomonadota</taxon>
        <taxon>Betaproteobacteria</taxon>
        <taxon>Burkholderiales</taxon>
        <taxon>Comamonadaceae</taxon>
        <taxon>Xenophilus</taxon>
    </lineage>
</organism>
<feature type="compositionally biased region" description="Low complexity" evidence="1">
    <location>
        <begin position="230"/>
        <end position="261"/>
    </location>
</feature>
<protein>
    <submittedName>
        <fullName evidence="3">Sel1 repeat family protein</fullName>
    </submittedName>
</protein>
<dbReference type="Gene3D" id="1.25.40.10">
    <property type="entry name" value="Tetratricopeptide repeat domain"/>
    <property type="match status" value="1"/>
</dbReference>
<evidence type="ECO:0000313" key="4">
    <source>
        <dbReference type="Proteomes" id="UP001212602"/>
    </source>
</evidence>
<feature type="region of interest" description="Disordered" evidence="1">
    <location>
        <begin position="230"/>
        <end position="317"/>
    </location>
</feature>
<keyword evidence="2" id="KW-0732">Signal</keyword>
<reference evidence="3" key="1">
    <citation type="submission" date="2023-01" db="EMBL/GenBank/DDBJ databases">
        <title>Xenophilus mangrovi sp. nov., isolated from soil of Mangrove nature reserve.</title>
        <authorList>
            <person name="Xu S."/>
            <person name="Liu Z."/>
            <person name="Xu Y."/>
        </authorList>
    </citation>
    <scope>NUCLEOTIDE SEQUENCE</scope>
    <source>
        <strain evidence="3">YW8</strain>
    </source>
</reference>